<feature type="transmembrane region" description="Helical" evidence="1">
    <location>
        <begin position="333"/>
        <end position="353"/>
    </location>
</feature>
<evidence type="ECO:0008006" key="4">
    <source>
        <dbReference type="Google" id="ProtNLM"/>
    </source>
</evidence>
<reference evidence="3" key="1">
    <citation type="submission" date="2017-09" db="EMBL/GenBank/DDBJ databases">
        <title>Depth-based differentiation of microbial function through sediment-hosted aquifers and enrichment of novel symbionts in the deep terrestrial subsurface.</title>
        <authorList>
            <person name="Probst A.J."/>
            <person name="Ladd B."/>
            <person name="Jarett J.K."/>
            <person name="Geller-Mcgrath D.E."/>
            <person name="Sieber C.M.K."/>
            <person name="Emerson J.B."/>
            <person name="Anantharaman K."/>
            <person name="Thomas B.C."/>
            <person name="Malmstrom R."/>
            <person name="Stieglmeier M."/>
            <person name="Klingl A."/>
            <person name="Woyke T."/>
            <person name="Ryan C.M."/>
            <person name="Banfield J.F."/>
        </authorList>
    </citation>
    <scope>NUCLEOTIDE SEQUENCE [LARGE SCALE GENOMIC DNA]</scope>
</reference>
<protein>
    <recommendedName>
        <fullName evidence="4">Type IV secretion system protein</fullName>
    </recommendedName>
</protein>
<sequence>MRHVIVSLLLIAVVVPGILVPLHSVEAAEKQQLFKDLRTGEVYQATLSTRRGTSDPVANPSDVENAKNGSQKTCGIWNMSLCIGDVLKWLIMIMVLLAAAVLSLSGVLLNVSIDEMLYNYAHYANSPAIDTTWGAFRDLGNIGIIFVLLAIAIATIVGSTSYGAKQMLARVIIIAVLLNFSLFFSKFVIEISNRVAVEFYSKITTESASVVLPGKDSGQSTQTSQSPIQKGLSGAFMNQFGLTSFYDWSKLDATLTQVRNEGLGRMFVYGMFLMIFFFIAAGAFFTAFTMLAVRGVALIFLMIASPLAFVAYALPSTQGFAKKWWSQLTNYAIFAPVFFILMWVILTLASQIAPTKSTGSFAAIFLNNGASDFTVSVRIAFHFLLLIIFMYIAMSLSKSLSLAGGSAVVNGVSKFGKGLAGGATKWGTRRAGGAVFGG</sequence>
<keyword evidence="1" id="KW-0812">Transmembrane</keyword>
<feature type="transmembrane region" description="Helical" evidence="1">
    <location>
        <begin position="168"/>
        <end position="189"/>
    </location>
</feature>
<evidence type="ECO:0000313" key="3">
    <source>
        <dbReference type="Proteomes" id="UP000228809"/>
    </source>
</evidence>
<feature type="transmembrane region" description="Helical" evidence="1">
    <location>
        <begin position="266"/>
        <end position="285"/>
    </location>
</feature>
<evidence type="ECO:0000313" key="2">
    <source>
        <dbReference type="EMBL" id="PIT91115.1"/>
    </source>
</evidence>
<name>A0A2M6WEE2_9BACT</name>
<comment type="caution">
    <text evidence="2">The sequence shown here is derived from an EMBL/GenBank/DDBJ whole genome shotgun (WGS) entry which is preliminary data.</text>
</comment>
<keyword evidence="1" id="KW-0472">Membrane</keyword>
<feature type="transmembrane region" description="Helical" evidence="1">
    <location>
        <begin position="291"/>
        <end position="312"/>
    </location>
</feature>
<organism evidence="2 3">
    <name type="scientific">Candidatus Kaiserbacteria bacterium CG10_big_fil_rev_8_21_14_0_10_49_17</name>
    <dbReference type="NCBI Taxonomy" id="1974609"/>
    <lineage>
        <taxon>Bacteria</taxon>
        <taxon>Candidatus Kaiseribacteriota</taxon>
    </lineage>
</organism>
<accession>A0A2M6WEE2</accession>
<feature type="non-terminal residue" evidence="2">
    <location>
        <position position="438"/>
    </location>
</feature>
<gene>
    <name evidence="2" type="ORF">COU17_02020</name>
</gene>
<keyword evidence="1" id="KW-1133">Transmembrane helix</keyword>
<proteinExistence type="predicted"/>
<dbReference type="EMBL" id="PFBJ01000010">
    <property type="protein sequence ID" value="PIT91115.1"/>
    <property type="molecule type" value="Genomic_DNA"/>
</dbReference>
<evidence type="ECO:0000256" key="1">
    <source>
        <dbReference type="SAM" id="Phobius"/>
    </source>
</evidence>
<feature type="transmembrane region" description="Helical" evidence="1">
    <location>
        <begin position="373"/>
        <end position="393"/>
    </location>
</feature>
<dbReference type="AlphaFoldDB" id="A0A2M6WEE2"/>
<feature type="transmembrane region" description="Helical" evidence="1">
    <location>
        <begin position="142"/>
        <end position="162"/>
    </location>
</feature>
<feature type="transmembrane region" description="Helical" evidence="1">
    <location>
        <begin position="89"/>
        <end position="111"/>
    </location>
</feature>
<dbReference type="Proteomes" id="UP000228809">
    <property type="component" value="Unassembled WGS sequence"/>
</dbReference>